<gene>
    <name evidence="1" type="ORF">EXIGLDRAFT_59922</name>
</gene>
<dbReference type="AlphaFoldDB" id="A0A166MLW1"/>
<evidence type="ECO:0000313" key="1">
    <source>
        <dbReference type="EMBL" id="KZV78175.1"/>
    </source>
</evidence>
<keyword evidence="2" id="KW-1185">Reference proteome</keyword>
<dbReference type="InParanoid" id="A0A166MLW1"/>
<evidence type="ECO:0000313" key="2">
    <source>
        <dbReference type="Proteomes" id="UP000077266"/>
    </source>
</evidence>
<dbReference type="Proteomes" id="UP000077266">
    <property type="component" value="Unassembled WGS sequence"/>
</dbReference>
<organism evidence="1 2">
    <name type="scientific">Exidia glandulosa HHB12029</name>
    <dbReference type="NCBI Taxonomy" id="1314781"/>
    <lineage>
        <taxon>Eukaryota</taxon>
        <taxon>Fungi</taxon>
        <taxon>Dikarya</taxon>
        <taxon>Basidiomycota</taxon>
        <taxon>Agaricomycotina</taxon>
        <taxon>Agaricomycetes</taxon>
        <taxon>Auriculariales</taxon>
        <taxon>Exidiaceae</taxon>
        <taxon>Exidia</taxon>
    </lineage>
</organism>
<accession>A0A166MLW1</accession>
<proteinExistence type="predicted"/>
<protein>
    <submittedName>
        <fullName evidence="1">Uncharacterized protein</fullName>
    </submittedName>
</protein>
<reference evidence="1 2" key="1">
    <citation type="journal article" date="2016" name="Mol. Biol. Evol.">
        <title>Comparative Genomics of Early-Diverging Mushroom-Forming Fungi Provides Insights into the Origins of Lignocellulose Decay Capabilities.</title>
        <authorList>
            <person name="Nagy L.G."/>
            <person name="Riley R."/>
            <person name="Tritt A."/>
            <person name="Adam C."/>
            <person name="Daum C."/>
            <person name="Floudas D."/>
            <person name="Sun H."/>
            <person name="Yadav J.S."/>
            <person name="Pangilinan J."/>
            <person name="Larsson K.H."/>
            <person name="Matsuura K."/>
            <person name="Barry K."/>
            <person name="Labutti K."/>
            <person name="Kuo R."/>
            <person name="Ohm R.A."/>
            <person name="Bhattacharya S.S."/>
            <person name="Shirouzu T."/>
            <person name="Yoshinaga Y."/>
            <person name="Martin F.M."/>
            <person name="Grigoriev I.V."/>
            <person name="Hibbett D.S."/>
        </authorList>
    </citation>
    <scope>NUCLEOTIDE SEQUENCE [LARGE SCALE GENOMIC DNA]</scope>
    <source>
        <strain evidence="1 2">HHB12029</strain>
    </source>
</reference>
<name>A0A166MLW1_EXIGL</name>
<dbReference type="EMBL" id="KV427065">
    <property type="protein sequence ID" value="KZV78175.1"/>
    <property type="molecule type" value="Genomic_DNA"/>
</dbReference>
<sequence length="86" mass="9887">MHTLVMDSGVLLFNLTATQLSSRVHGAGRLVFPSKLQQWMSLRNEYLYRPCHGLCVKQCSQDQYVTSMLYASSISWRRVGVRSKYT</sequence>